<name>A0A0F9HZX0_9ZZZZ</name>
<dbReference type="SFLD" id="SFLDG01082">
    <property type="entry name" value="B12-binding_domain_containing"/>
    <property type="match status" value="1"/>
</dbReference>
<comment type="cofactor">
    <cofactor evidence="1">
        <name>[4Fe-4S] cluster</name>
        <dbReference type="ChEBI" id="CHEBI:49883"/>
    </cofactor>
</comment>
<evidence type="ECO:0000256" key="1">
    <source>
        <dbReference type="ARBA" id="ARBA00001966"/>
    </source>
</evidence>
<dbReference type="Gene3D" id="3.20.20.70">
    <property type="entry name" value="Aldolase class I"/>
    <property type="match status" value="1"/>
</dbReference>
<dbReference type="GO" id="GO:0003824">
    <property type="term" value="F:catalytic activity"/>
    <property type="evidence" value="ECO:0007669"/>
    <property type="project" value="InterPro"/>
</dbReference>
<feature type="non-terminal residue" evidence="7">
    <location>
        <position position="1"/>
    </location>
</feature>
<reference evidence="7" key="1">
    <citation type="journal article" date="2015" name="Nature">
        <title>Complex archaea that bridge the gap between prokaryotes and eukaryotes.</title>
        <authorList>
            <person name="Spang A."/>
            <person name="Saw J.H."/>
            <person name="Jorgensen S.L."/>
            <person name="Zaremba-Niedzwiedzka K."/>
            <person name="Martijn J."/>
            <person name="Lind A.E."/>
            <person name="van Eijk R."/>
            <person name="Schleper C."/>
            <person name="Guy L."/>
            <person name="Ettema T.J."/>
        </authorList>
    </citation>
    <scope>NUCLEOTIDE SEQUENCE</scope>
</reference>
<dbReference type="InterPro" id="IPR058240">
    <property type="entry name" value="rSAM_sf"/>
</dbReference>
<sequence>YGGVYPSFAYRSVIKDVAEVDFVVRGEGEASVLEFFKALKAKKPLGKVRGLVWREDGEIRVNKPMPPIKNLDDYRPAWELVDWGLYKLLGRRSAGIQFGRGCPNSCDFCGQWILWKKWRHFSPKVFVDQIEHLVKRYGIEAVWPADEHFAADRGLLIEILEDLSSRDFRVSLSINTSVEAILRDKDIMPLYKKAGIDFAAIGVESDSDDVISKVGKGKSTYQKACEAVKILQKNQIIACTNIIYGLEEESLKTLLRKCRRLLKMDPDFLNAMYLTPHFWTPAGSKTDPDMVIQPDLARWDYRHQIIDVPNLSALQLFIGVKLTEFLLHCRPKRLWRGLTFEKYARWMSMYGLWRAFQVWTMEIFEHAGVKVEKPGMLFKHQPDKIRSLLPYVNLETPPLKSE</sequence>
<dbReference type="PROSITE" id="PS51918">
    <property type="entry name" value="RADICAL_SAM"/>
    <property type="match status" value="1"/>
</dbReference>
<dbReference type="InterPro" id="IPR007197">
    <property type="entry name" value="rSAM"/>
</dbReference>
<evidence type="ECO:0000256" key="5">
    <source>
        <dbReference type="ARBA" id="ARBA00023014"/>
    </source>
</evidence>
<keyword evidence="5" id="KW-0411">Iron-sulfur</keyword>
<feature type="domain" description="Radical SAM core" evidence="6">
    <location>
        <begin position="88"/>
        <end position="312"/>
    </location>
</feature>
<dbReference type="GO" id="GO:0051536">
    <property type="term" value="F:iron-sulfur cluster binding"/>
    <property type="evidence" value="ECO:0007669"/>
    <property type="project" value="UniProtKB-KW"/>
</dbReference>
<evidence type="ECO:0000256" key="4">
    <source>
        <dbReference type="ARBA" id="ARBA00023004"/>
    </source>
</evidence>
<protein>
    <recommendedName>
        <fullName evidence="6">Radical SAM core domain-containing protein</fullName>
    </recommendedName>
</protein>
<dbReference type="InterPro" id="IPR051198">
    <property type="entry name" value="BchE-like"/>
</dbReference>
<dbReference type="InterPro" id="IPR006638">
    <property type="entry name" value="Elp3/MiaA/NifB-like_rSAM"/>
</dbReference>
<dbReference type="GO" id="GO:0046872">
    <property type="term" value="F:metal ion binding"/>
    <property type="evidence" value="ECO:0007669"/>
    <property type="project" value="UniProtKB-KW"/>
</dbReference>
<evidence type="ECO:0000256" key="2">
    <source>
        <dbReference type="ARBA" id="ARBA00022691"/>
    </source>
</evidence>
<dbReference type="PANTHER" id="PTHR43409:SF13">
    <property type="entry name" value="ANAEROBIC MAGNESIUM-PROTOPORPHYRIN IX MONOMETHYL ESTER CYCLASE"/>
    <property type="match status" value="1"/>
</dbReference>
<proteinExistence type="predicted"/>
<dbReference type="SFLD" id="SFLDS00029">
    <property type="entry name" value="Radical_SAM"/>
    <property type="match status" value="1"/>
</dbReference>
<keyword evidence="2" id="KW-0949">S-adenosyl-L-methionine</keyword>
<keyword evidence="3" id="KW-0479">Metal-binding</keyword>
<dbReference type="Pfam" id="PF04055">
    <property type="entry name" value="Radical_SAM"/>
    <property type="match status" value="1"/>
</dbReference>
<organism evidence="7">
    <name type="scientific">marine sediment metagenome</name>
    <dbReference type="NCBI Taxonomy" id="412755"/>
    <lineage>
        <taxon>unclassified sequences</taxon>
        <taxon>metagenomes</taxon>
        <taxon>ecological metagenomes</taxon>
    </lineage>
</organism>
<dbReference type="InterPro" id="IPR013785">
    <property type="entry name" value="Aldolase_TIM"/>
</dbReference>
<evidence type="ECO:0000256" key="3">
    <source>
        <dbReference type="ARBA" id="ARBA00022723"/>
    </source>
</evidence>
<dbReference type="GO" id="GO:0005829">
    <property type="term" value="C:cytosol"/>
    <property type="evidence" value="ECO:0007669"/>
    <property type="project" value="TreeGrafter"/>
</dbReference>
<dbReference type="PANTHER" id="PTHR43409">
    <property type="entry name" value="ANAEROBIC MAGNESIUM-PROTOPORPHYRIN IX MONOMETHYL ESTER CYCLASE-RELATED"/>
    <property type="match status" value="1"/>
</dbReference>
<evidence type="ECO:0000313" key="7">
    <source>
        <dbReference type="EMBL" id="KKL87200.1"/>
    </source>
</evidence>
<dbReference type="CDD" id="cd01335">
    <property type="entry name" value="Radical_SAM"/>
    <property type="match status" value="1"/>
</dbReference>
<dbReference type="Gene3D" id="3.40.50.280">
    <property type="entry name" value="Cobalamin-binding domain"/>
    <property type="match status" value="1"/>
</dbReference>
<gene>
    <name evidence="7" type="ORF">LCGC14_1937110</name>
</gene>
<dbReference type="AlphaFoldDB" id="A0A0F9HZX0"/>
<dbReference type="SUPFAM" id="SSF102114">
    <property type="entry name" value="Radical SAM enzymes"/>
    <property type="match status" value="1"/>
</dbReference>
<dbReference type="SMART" id="SM00729">
    <property type="entry name" value="Elp3"/>
    <property type="match status" value="1"/>
</dbReference>
<evidence type="ECO:0000259" key="6">
    <source>
        <dbReference type="PROSITE" id="PS51918"/>
    </source>
</evidence>
<dbReference type="EMBL" id="LAZR01020901">
    <property type="protein sequence ID" value="KKL87200.1"/>
    <property type="molecule type" value="Genomic_DNA"/>
</dbReference>
<keyword evidence="4" id="KW-0408">Iron</keyword>
<comment type="caution">
    <text evidence="7">The sequence shown here is derived from an EMBL/GenBank/DDBJ whole genome shotgun (WGS) entry which is preliminary data.</text>
</comment>
<accession>A0A0F9HZX0</accession>